<evidence type="ECO:0000259" key="1">
    <source>
        <dbReference type="Pfam" id="PF02627"/>
    </source>
</evidence>
<gene>
    <name evidence="2" type="ORF">BFL28_06245</name>
</gene>
<dbReference type="STRING" id="1888892.BFL28_06245"/>
<dbReference type="GO" id="GO:0051920">
    <property type="term" value="F:peroxiredoxin activity"/>
    <property type="evidence" value="ECO:0007669"/>
    <property type="project" value="InterPro"/>
</dbReference>
<reference evidence="2 3" key="1">
    <citation type="submission" date="2016-08" db="EMBL/GenBank/DDBJ databases">
        <title>Draft genome of the agarase producing Sphingomonas sp. MCT13.</title>
        <authorList>
            <person name="D'Andrea M.M."/>
            <person name="Rossolini G.M."/>
            <person name="Thaller M.C."/>
        </authorList>
    </citation>
    <scope>NUCLEOTIDE SEQUENCE [LARGE SCALE GENOMIC DNA]</scope>
    <source>
        <strain evidence="2 3">MCT13</strain>
    </source>
</reference>
<dbReference type="SUPFAM" id="SSF69118">
    <property type="entry name" value="AhpD-like"/>
    <property type="match status" value="1"/>
</dbReference>
<dbReference type="Pfam" id="PF02627">
    <property type="entry name" value="CMD"/>
    <property type="match status" value="1"/>
</dbReference>
<dbReference type="InterPro" id="IPR029032">
    <property type="entry name" value="AhpD-like"/>
</dbReference>
<dbReference type="Proteomes" id="UP000094487">
    <property type="component" value="Unassembled WGS sequence"/>
</dbReference>
<comment type="caution">
    <text evidence="2">The sequence shown here is derived from an EMBL/GenBank/DDBJ whole genome shotgun (WGS) entry which is preliminary data.</text>
</comment>
<sequence length="126" mass="14131">MKKDDSYDRGRAMRLEMFGEPGVATLDKTDDFNEPLQDLVTRMCFGDVWSRPELDRKTRSMLTIALLIGQSRPDQLKNHINGALANGVTKDEIREILLHATIYVGLPAGSDSWRHAREALQAAGAY</sequence>
<dbReference type="InterPro" id="IPR052512">
    <property type="entry name" value="4CMD/NDH-1_regulator"/>
</dbReference>
<dbReference type="OrthoDB" id="9801400at2"/>
<name>A0A1E3LSZ3_9SPHN</name>
<feature type="domain" description="Carboxymuconolactone decarboxylase-like" evidence="1">
    <location>
        <begin position="36"/>
        <end position="116"/>
    </location>
</feature>
<organism evidence="2 3">
    <name type="scientific">Sphingomonas turrisvirgatae</name>
    <dbReference type="NCBI Taxonomy" id="1888892"/>
    <lineage>
        <taxon>Bacteria</taxon>
        <taxon>Pseudomonadati</taxon>
        <taxon>Pseudomonadota</taxon>
        <taxon>Alphaproteobacteria</taxon>
        <taxon>Sphingomonadales</taxon>
        <taxon>Sphingomonadaceae</taxon>
        <taxon>Sphingomonas</taxon>
    </lineage>
</organism>
<dbReference type="InterPro" id="IPR003779">
    <property type="entry name" value="CMD-like"/>
</dbReference>
<protein>
    <recommendedName>
        <fullName evidence="1">Carboxymuconolactone decarboxylase-like domain-containing protein</fullName>
    </recommendedName>
</protein>
<proteinExistence type="predicted"/>
<accession>A0A1E3LSZ3</accession>
<dbReference type="AlphaFoldDB" id="A0A1E3LSZ3"/>
<evidence type="ECO:0000313" key="2">
    <source>
        <dbReference type="EMBL" id="ODP36295.1"/>
    </source>
</evidence>
<dbReference type="Gene3D" id="1.20.1290.10">
    <property type="entry name" value="AhpD-like"/>
    <property type="match status" value="1"/>
</dbReference>
<keyword evidence="3" id="KW-1185">Reference proteome</keyword>
<evidence type="ECO:0000313" key="3">
    <source>
        <dbReference type="Proteomes" id="UP000094487"/>
    </source>
</evidence>
<dbReference type="EMBL" id="MDDS01000075">
    <property type="protein sequence ID" value="ODP36295.1"/>
    <property type="molecule type" value="Genomic_DNA"/>
</dbReference>
<dbReference type="PANTHER" id="PTHR33570:SF2">
    <property type="entry name" value="CARBOXYMUCONOLACTONE DECARBOXYLASE-LIKE DOMAIN-CONTAINING PROTEIN"/>
    <property type="match status" value="1"/>
</dbReference>
<dbReference type="PANTHER" id="PTHR33570">
    <property type="entry name" value="4-CARBOXYMUCONOLACTONE DECARBOXYLASE FAMILY PROTEIN"/>
    <property type="match status" value="1"/>
</dbReference>
<dbReference type="RefSeq" id="WP_069321864.1">
    <property type="nucleotide sequence ID" value="NZ_MDDS01000075.1"/>
</dbReference>